<feature type="compositionally biased region" description="Basic and acidic residues" evidence="1">
    <location>
        <begin position="197"/>
        <end position="206"/>
    </location>
</feature>
<feature type="compositionally biased region" description="Gly residues" evidence="1">
    <location>
        <begin position="72"/>
        <end position="86"/>
    </location>
</feature>
<reference evidence="2" key="2">
    <citation type="submission" date="2023-03" db="EMBL/GenBank/DDBJ databases">
        <authorList>
            <person name="Inwood S.N."/>
            <person name="Skelly J.G."/>
            <person name="Guhlin J."/>
            <person name="Harrop T.W.R."/>
            <person name="Goldson S.G."/>
            <person name="Dearden P.K."/>
        </authorList>
    </citation>
    <scope>NUCLEOTIDE SEQUENCE</scope>
    <source>
        <strain evidence="2">Irish</strain>
        <tissue evidence="2">Whole body</tissue>
    </source>
</reference>
<feature type="region of interest" description="Disordered" evidence="1">
    <location>
        <begin position="1"/>
        <end position="24"/>
    </location>
</feature>
<sequence>MPRLKTDNIERDRGRANREAIRLPSGCHKPATSYFSLTPGVISTTAHGLAGSPSDDEISGRWCDLRRHPARRGGGGGSGGSGGGFGTERLLLDSEEENDDGEDEDEAEEEEEVVEEEEEAAEVRLELPAMSRQPRVIGERELSRDLRESRDPRDHRDSRDSDHIVRTKYRDQDYNYETHNSATPVTAVTASSGHTANPKDPKDWNTESKTANDGWSTVWPTANKEFMLLVTWYDFLRS</sequence>
<comment type="caution">
    <text evidence="2">The sequence shown here is derived from an EMBL/GenBank/DDBJ whole genome shotgun (WGS) entry which is preliminary data.</text>
</comment>
<evidence type="ECO:0000256" key="1">
    <source>
        <dbReference type="SAM" id="MobiDB-lite"/>
    </source>
</evidence>
<dbReference type="EMBL" id="JAQQBS010000002">
    <property type="protein sequence ID" value="KAK0172450.1"/>
    <property type="molecule type" value="Genomic_DNA"/>
</dbReference>
<keyword evidence="3" id="KW-1185">Reference proteome</keyword>
<feature type="compositionally biased region" description="Polar residues" evidence="1">
    <location>
        <begin position="175"/>
        <end position="195"/>
    </location>
</feature>
<dbReference type="Proteomes" id="UP001168990">
    <property type="component" value="Unassembled WGS sequence"/>
</dbReference>
<evidence type="ECO:0000313" key="2">
    <source>
        <dbReference type="EMBL" id="KAK0172450.1"/>
    </source>
</evidence>
<name>A0AA39KSS0_9HYME</name>
<gene>
    <name evidence="2" type="ORF">PV328_005766</name>
</gene>
<feature type="region of interest" description="Disordered" evidence="1">
    <location>
        <begin position="44"/>
        <end position="210"/>
    </location>
</feature>
<dbReference type="AlphaFoldDB" id="A0AA39KSS0"/>
<feature type="compositionally biased region" description="Basic and acidic residues" evidence="1">
    <location>
        <begin position="137"/>
        <end position="173"/>
    </location>
</feature>
<organism evidence="2 3">
    <name type="scientific">Microctonus aethiopoides</name>
    <dbReference type="NCBI Taxonomy" id="144406"/>
    <lineage>
        <taxon>Eukaryota</taxon>
        <taxon>Metazoa</taxon>
        <taxon>Ecdysozoa</taxon>
        <taxon>Arthropoda</taxon>
        <taxon>Hexapoda</taxon>
        <taxon>Insecta</taxon>
        <taxon>Pterygota</taxon>
        <taxon>Neoptera</taxon>
        <taxon>Endopterygota</taxon>
        <taxon>Hymenoptera</taxon>
        <taxon>Apocrita</taxon>
        <taxon>Ichneumonoidea</taxon>
        <taxon>Braconidae</taxon>
        <taxon>Euphorinae</taxon>
        <taxon>Microctonus</taxon>
    </lineage>
</organism>
<proteinExistence type="predicted"/>
<evidence type="ECO:0000313" key="3">
    <source>
        <dbReference type="Proteomes" id="UP001168990"/>
    </source>
</evidence>
<feature type="compositionally biased region" description="Acidic residues" evidence="1">
    <location>
        <begin position="93"/>
        <end position="120"/>
    </location>
</feature>
<protein>
    <submittedName>
        <fullName evidence="2">Uncharacterized protein</fullName>
    </submittedName>
</protein>
<accession>A0AA39KSS0</accession>
<reference evidence="2" key="1">
    <citation type="journal article" date="2023" name="bioRxiv">
        <title>Scaffold-level genome assemblies of two parasitoid biocontrol wasps reveal the parthenogenesis mechanism and an associated novel virus.</title>
        <authorList>
            <person name="Inwood S."/>
            <person name="Skelly J."/>
            <person name="Guhlin J."/>
            <person name="Harrop T."/>
            <person name="Goldson S."/>
            <person name="Dearden P."/>
        </authorList>
    </citation>
    <scope>NUCLEOTIDE SEQUENCE</scope>
    <source>
        <strain evidence="2">Irish</strain>
        <tissue evidence="2">Whole body</tissue>
    </source>
</reference>
<feature type="compositionally biased region" description="Basic and acidic residues" evidence="1">
    <location>
        <begin position="1"/>
        <end position="21"/>
    </location>
</feature>